<dbReference type="EMBL" id="BFFO01000014">
    <property type="protein sequence ID" value="GBG97497.1"/>
    <property type="molecule type" value="Genomic_DNA"/>
</dbReference>
<dbReference type="Proteomes" id="UP000245021">
    <property type="component" value="Unassembled WGS sequence"/>
</dbReference>
<organism evidence="1 2">
    <name type="scientific">Lactococcus termiticola</name>
    <dbReference type="NCBI Taxonomy" id="2169526"/>
    <lineage>
        <taxon>Bacteria</taxon>
        <taxon>Bacillati</taxon>
        <taxon>Bacillota</taxon>
        <taxon>Bacilli</taxon>
        <taxon>Lactobacillales</taxon>
        <taxon>Streptococcaceae</taxon>
        <taxon>Lactococcus</taxon>
    </lineage>
</organism>
<keyword evidence="2" id="KW-1185">Reference proteome</keyword>
<sequence length="35" mass="3861">MELTLLILALSDLILSIGKSKVYLAIAEKIKKSDE</sequence>
<accession>A0A2R5HHF7</accession>
<name>A0A2R5HHF7_9LACT</name>
<evidence type="ECO:0000313" key="1">
    <source>
        <dbReference type="EMBL" id="GBG97497.1"/>
    </source>
</evidence>
<dbReference type="AlphaFoldDB" id="A0A2R5HHF7"/>
<reference evidence="1 2" key="1">
    <citation type="journal article" date="2018" name="Genome Announc.">
        <title>Draft Genome Sequence of Lactococcus sp. Strain NtB2 (JCM 32569), Isolated from the Gut of the Higher Termite Nasutitermes takasagoensis.</title>
        <authorList>
            <person name="Noda S."/>
            <person name="Aihara C."/>
            <person name="Yuki M."/>
            <person name="Ohkuma M."/>
        </authorList>
    </citation>
    <scope>NUCLEOTIDE SEQUENCE [LARGE SCALE GENOMIC DNA]</scope>
    <source>
        <strain evidence="1 2">NtB2</strain>
    </source>
</reference>
<protein>
    <submittedName>
        <fullName evidence="1">Uncharacterized protein</fullName>
    </submittedName>
</protein>
<evidence type="ECO:0000313" key="2">
    <source>
        <dbReference type="Proteomes" id="UP000245021"/>
    </source>
</evidence>
<comment type="caution">
    <text evidence="1">The sequence shown here is derived from an EMBL/GenBank/DDBJ whole genome shotgun (WGS) entry which is preliminary data.</text>
</comment>
<gene>
    <name evidence="1" type="ORF">NtB2_01643</name>
</gene>
<proteinExistence type="predicted"/>